<dbReference type="InterPro" id="IPR000014">
    <property type="entry name" value="PAS"/>
</dbReference>
<dbReference type="Pfam" id="PF07228">
    <property type="entry name" value="SpoIIE"/>
    <property type="match status" value="1"/>
</dbReference>
<dbReference type="Proteomes" id="UP000545761">
    <property type="component" value="Unassembled WGS sequence"/>
</dbReference>
<dbReference type="InterPro" id="IPR036457">
    <property type="entry name" value="PPM-type-like_dom_sf"/>
</dbReference>
<dbReference type="CDD" id="cd00130">
    <property type="entry name" value="PAS"/>
    <property type="match status" value="1"/>
</dbReference>
<evidence type="ECO:0000313" key="4">
    <source>
        <dbReference type="Proteomes" id="UP000545761"/>
    </source>
</evidence>
<dbReference type="SMART" id="SM00091">
    <property type="entry name" value="PAS"/>
    <property type="match status" value="1"/>
</dbReference>
<dbReference type="Gene3D" id="3.60.40.10">
    <property type="entry name" value="PPM-type phosphatase domain"/>
    <property type="match status" value="1"/>
</dbReference>
<proteinExistence type="predicted"/>
<dbReference type="SUPFAM" id="SSF55785">
    <property type="entry name" value="PYP-like sensor domain (PAS domain)"/>
    <property type="match status" value="1"/>
</dbReference>
<keyword evidence="1" id="KW-0378">Hydrolase</keyword>
<dbReference type="InterPro" id="IPR001932">
    <property type="entry name" value="PPM-type_phosphatase-like_dom"/>
</dbReference>
<dbReference type="SMART" id="SM00331">
    <property type="entry name" value="PP2C_SIG"/>
    <property type="match status" value="1"/>
</dbReference>
<dbReference type="RefSeq" id="WP_181657096.1">
    <property type="nucleotide sequence ID" value="NZ_JACEHE010000004.1"/>
</dbReference>
<dbReference type="InterPro" id="IPR035965">
    <property type="entry name" value="PAS-like_dom_sf"/>
</dbReference>
<dbReference type="PROSITE" id="PS50112">
    <property type="entry name" value="PAS"/>
    <property type="match status" value="1"/>
</dbReference>
<sequence>MRESGIDYEGVFQALPSAALVLDPELVILDANQAYQRQSGLRRDRLIGRHLFDVFPDNPADPAASGTRNLRASLERVAATGQPDSMALQRYDVQVPDRPGVFEERYWSPINAPVLDQDGKVVLLVHRVEEVTELMRARGQADGGDQQRLMEADLFTRARELQELNERLREAHSRERGVALALQRAMLPSPEHIGRHSVAVRYRPAVGTLNVCGDWYDLVDLEEGRIAVTVGDVVGHGLEAACVMGQLRSALSAAVRVAEGPAEALDALGLYARSVEGAESTTAVLAAIDHEAGTVTYSSAGHLPPAVLDPTGAVRFLDKATDPPLGARVKHVPRPQARTYFAEGSVLVLYTDGLIERRGEDIYAGLGRLADCLTRHRALGAEELADVLLTDLLPSTGNTDDTALVILRL</sequence>
<accession>A0A7W0I8H6</accession>
<gene>
    <name evidence="3" type="ORF">H1D24_09655</name>
</gene>
<organism evidence="3 4">
    <name type="scientific">Streptomyces himalayensis subsp. himalayensis</name>
    <dbReference type="NCBI Taxonomy" id="2756131"/>
    <lineage>
        <taxon>Bacteria</taxon>
        <taxon>Bacillati</taxon>
        <taxon>Actinomycetota</taxon>
        <taxon>Actinomycetes</taxon>
        <taxon>Kitasatosporales</taxon>
        <taxon>Streptomycetaceae</taxon>
        <taxon>Streptomyces</taxon>
        <taxon>Streptomyces himalayensis</taxon>
    </lineage>
</organism>
<dbReference type="InterPro" id="IPR052016">
    <property type="entry name" value="Bact_Sigma-Reg"/>
</dbReference>
<dbReference type="PANTHER" id="PTHR43156">
    <property type="entry name" value="STAGE II SPORULATION PROTEIN E-RELATED"/>
    <property type="match status" value="1"/>
</dbReference>
<dbReference type="SUPFAM" id="SSF81606">
    <property type="entry name" value="PP2C-like"/>
    <property type="match status" value="1"/>
</dbReference>
<dbReference type="NCBIfam" id="TIGR00229">
    <property type="entry name" value="sensory_box"/>
    <property type="match status" value="1"/>
</dbReference>
<dbReference type="PANTHER" id="PTHR43156:SF2">
    <property type="entry name" value="STAGE II SPORULATION PROTEIN E"/>
    <property type="match status" value="1"/>
</dbReference>
<comment type="caution">
    <text evidence="3">The sequence shown here is derived from an EMBL/GenBank/DDBJ whole genome shotgun (WGS) entry which is preliminary data.</text>
</comment>
<name>A0A7W0I8H6_9ACTN</name>
<feature type="domain" description="PAS" evidence="2">
    <location>
        <begin position="4"/>
        <end position="55"/>
    </location>
</feature>
<evidence type="ECO:0000256" key="1">
    <source>
        <dbReference type="ARBA" id="ARBA00022801"/>
    </source>
</evidence>
<evidence type="ECO:0000313" key="3">
    <source>
        <dbReference type="EMBL" id="MBA2946071.1"/>
    </source>
</evidence>
<dbReference type="AlphaFoldDB" id="A0A7W0I8H6"/>
<dbReference type="Gene3D" id="3.30.450.20">
    <property type="entry name" value="PAS domain"/>
    <property type="match status" value="1"/>
</dbReference>
<dbReference type="Pfam" id="PF08448">
    <property type="entry name" value="PAS_4"/>
    <property type="match status" value="1"/>
</dbReference>
<evidence type="ECO:0000259" key="2">
    <source>
        <dbReference type="PROSITE" id="PS50112"/>
    </source>
</evidence>
<dbReference type="InterPro" id="IPR013656">
    <property type="entry name" value="PAS_4"/>
</dbReference>
<protein>
    <submittedName>
        <fullName evidence="3">SpoIIE family protein phosphatase</fullName>
    </submittedName>
</protein>
<dbReference type="EMBL" id="JACEHE010000004">
    <property type="protein sequence ID" value="MBA2946071.1"/>
    <property type="molecule type" value="Genomic_DNA"/>
</dbReference>
<reference evidence="3 4" key="1">
    <citation type="submission" date="2020-07" db="EMBL/GenBank/DDBJ databases">
        <title>Streptomyces isolated from Indian soil.</title>
        <authorList>
            <person name="Mandal S."/>
            <person name="Maiti P.K."/>
        </authorList>
    </citation>
    <scope>NUCLEOTIDE SEQUENCE [LARGE SCALE GENOMIC DNA]</scope>
    <source>
        <strain evidence="3 4">PSKA28</strain>
    </source>
</reference>
<dbReference type="GO" id="GO:0016791">
    <property type="term" value="F:phosphatase activity"/>
    <property type="evidence" value="ECO:0007669"/>
    <property type="project" value="TreeGrafter"/>
</dbReference>